<dbReference type="RefSeq" id="WP_061074223.1">
    <property type="nucleotide sequence ID" value="NZ_CP014060.2"/>
</dbReference>
<dbReference type="EMBL" id="CP014060">
    <property type="protein sequence ID" value="AMG39988.1"/>
    <property type="molecule type" value="Genomic_DNA"/>
</dbReference>
<accession>A0A0X8P521</accession>
<proteinExistence type="predicted"/>
<sequence length="147" mass="15997">MSVYAKVGDSQQQVDGECPPGWLLMKAQRPELYYVAGSDGEWHAPHVAVPAAVSRFQGRQALRLSTMEDGRIVINDTSGPSPAKRDLLAAVDELLAAPTTPAYYRDAWNDIQQFERDSPMLLAIADELGLAAANLDDLFILAATLRA</sequence>
<name>A0A0X8P521_ALCXX</name>
<evidence type="ECO:0000313" key="1">
    <source>
        <dbReference type="EMBL" id="AMG39988.1"/>
    </source>
</evidence>
<protein>
    <submittedName>
        <fullName evidence="1">Uncharacterized protein</fullName>
    </submittedName>
</protein>
<organism evidence="1 2">
    <name type="scientific">Alcaligenes xylosoxydans xylosoxydans</name>
    <name type="common">Achromobacter xylosoxidans</name>
    <dbReference type="NCBI Taxonomy" id="85698"/>
    <lineage>
        <taxon>Bacteria</taxon>
        <taxon>Pseudomonadati</taxon>
        <taxon>Pseudomonadota</taxon>
        <taxon>Betaproteobacteria</taxon>
        <taxon>Burkholderiales</taxon>
        <taxon>Alcaligenaceae</taxon>
        <taxon>Achromobacter</taxon>
    </lineage>
</organism>
<dbReference type="Proteomes" id="UP000060602">
    <property type="component" value="Chromosome"/>
</dbReference>
<dbReference type="AlphaFoldDB" id="A0A0X8P521"/>
<evidence type="ECO:0000313" key="2">
    <source>
        <dbReference type="Proteomes" id="UP000060602"/>
    </source>
</evidence>
<reference evidence="2" key="1">
    <citation type="submission" date="2015-12" db="EMBL/GenBank/DDBJ databases">
        <title>FDA dAtabase for Regulatory Grade micrObial Sequences (FDA-ARGOS): Supporting development and validation of Infectious Disease Dx tests.</title>
        <authorList>
            <person name="Case J."/>
            <person name="Tallon L."/>
            <person name="Sadzewicz L."/>
            <person name="Sengamalay N."/>
            <person name="Ott S."/>
            <person name="Godinez A."/>
            <person name="Nagaraj S."/>
            <person name="Nadendla S."/>
            <person name="Sichtig H."/>
        </authorList>
    </citation>
    <scope>NUCLEOTIDE SEQUENCE [LARGE SCALE GENOMIC DNA]</scope>
    <source>
        <strain evidence="2">FDAARGOS_147</strain>
    </source>
</reference>
<gene>
    <name evidence="1" type="ORF">AL504_30765</name>
</gene>